<organism evidence="4 5">
    <name type="scientific">Oligella ureolytica</name>
    <dbReference type="NCBI Taxonomy" id="90244"/>
    <lineage>
        <taxon>Bacteria</taxon>
        <taxon>Pseudomonadati</taxon>
        <taxon>Pseudomonadota</taxon>
        <taxon>Betaproteobacteria</taxon>
        <taxon>Burkholderiales</taxon>
        <taxon>Alcaligenaceae</taxon>
        <taxon>Oligella</taxon>
    </lineage>
</organism>
<dbReference type="InterPro" id="IPR036761">
    <property type="entry name" value="TTHA0802/YceI-like_sf"/>
</dbReference>
<dbReference type="SUPFAM" id="SSF101874">
    <property type="entry name" value="YceI-like"/>
    <property type="match status" value="1"/>
</dbReference>
<dbReference type="RefSeq" id="WP_018574691.1">
    <property type="nucleotide sequence ID" value="NZ_CP065725.1"/>
</dbReference>
<sequence length="192" mass="20673">MKVKNQLLQPVALATALTLGTLTSAHAVEYKTLDAEASSITFAYSQMNVKMDGSFSELKATELHFDPAQPETAKVAIEVALSSIDAGYPDANVEIAKDEWLAIEQHPIATFTSSNIEVLGDGNYQVTGDLSIKGHSQSVTVPFKFTESGDNGVFTGSFTFLRGDYKIGEGAWSGFGIVANEIQIDFEIVTKQ</sequence>
<feature type="domain" description="Lipid/polyisoprenoid-binding YceI-like" evidence="2">
    <location>
        <begin position="30"/>
        <end position="191"/>
    </location>
</feature>
<dbReference type="Proteomes" id="UP000254603">
    <property type="component" value="Unassembled WGS sequence"/>
</dbReference>
<dbReference type="Pfam" id="PF04264">
    <property type="entry name" value="YceI"/>
    <property type="match status" value="1"/>
</dbReference>
<dbReference type="InterPro" id="IPR007372">
    <property type="entry name" value="Lipid/polyisoprenoid-bd_YceI"/>
</dbReference>
<evidence type="ECO:0000313" key="4">
    <source>
        <dbReference type="EMBL" id="SUA57542.1"/>
    </source>
</evidence>
<dbReference type="PANTHER" id="PTHR34406:SF1">
    <property type="entry name" value="PROTEIN YCEI"/>
    <property type="match status" value="1"/>
</dbReference>
<name>A0A378XJH7_9BURK</name>
<reference evidence="3 6" key="2">
    <citation type="submission" date="2020-12" db="EMBL/GenBank/DDBJ databases">
        <title>FDA dAtabase for Regulatory Grade micrObial Sequences (FDA-ARGOS): Supporting development and validation of Infectious Disease Dx tests.</title>
        <authorList>
            <person name="Sproer C."/>
            <person name="Gronow S."/>
            <person name="Severitt S."/>
            <person name="Schroder I."/>
            <person name="Tallon L."/>
            <person name="Sadzewicz L."/>
            <person name="Zhao X."/>
            <person name="Boylan J."/>
            <person name="Ott S."/>
            <person name="Bowen H."/>
            <person name="Vavikolanu K."/>
            <person name="Mehta A."/>
            <person name="Aluvathingal J."/>
            <person name="Nadendla S."/>
            <person name="Lowell S."/>
            <person name="Myers T."/>
            <person name="Yan Y."/>
            <person name="Sichtig H."/>
        </authorList>
    </citation>
    <scope>NUCLEOTIDE SEQUENCE [LARGE SCALE GENOMIC DNA]</scope>
    <source>
        <strain evidence="3 6">FDAARGOS_872</strain>
    </source>
</reference>
<feature type="chain" id="PRO_5016814173" evidence="1">
    <location>
        <begin position="28"/>
        <end position="192"/>
    </location>
</feature>
<reference evidence="4 5" key="1">
    <citation type="submission" date="2018-06" db="EMBL/GenBank/DDBJ databases">
        <authorList>
            <consortium name="Pathogen Informatics"/>
            <person name="Doyle S."/>
        </authorList>
    </citation>
    <scope>NUCLEOTIDE SEQUENCE [LARGE SCALE GENOMIC DNA]</scope>
    <source>
        <strain evidence="4 5">NCTC11997</strain>
    </source>
</reference>
<evidence type="ECO:0000313" key="5">
    <source>
        <dbReference type="Proteomes" id="UP000254603"/>
    </source>
</evidence>
<feature type="signal peptide" evidence="1">
    <location>
        <begin position="1"/>
        <end position="27"/>
    </location>
</feature>
<dbReference type="PANTHER" id="PTHR34406">
    <property type="entry name" value="PROTEIN YCEI"/>
    <property type="match status" value="1"/>
</dbReference>
<dbReference type="OrthoDB" id="1247465at2"/>
<dbReference type="SMART" id="SM00867">
    <property type="entry name" value="YceI"/>
    <property type="match status" value="1"/>
</dbReference>
<dbReference type="Gene3D" id="2.40.128.110">
    <property type="entry name" value="Lipid/polyisoprenoid-binding, YceI-like"/>
    <property type="match status" value="1"/>
</dbReference>
<proteinExistence type="predicted"/>
<protein>
    <submittedName>
        <fullName evidence="4">Uncharacterized conserved protein</fullName>
    </submittedName>
    <submittedName>
        <fullName evidence="3">YceI family protein</fullName>
    </submittedName>
</protein>
<dbReference type="Proteomes" id="UP000594903">
    <property type="component" value="Chromosome"/>
</dbReference>
<dbReference type="EMBL" id="UGSB01000001">
    <property type="protein sequence ID" value="SUA57542.1"/>
    <property type="molecule type" value="Genomic_DNA"/>
</dbReference>
<dbReference type="EMBL" id="CP065725">
    <property type="protein sequence ID" value="QPT39783.1"/>
    <property type="molecule type" value="Genomic_DNA"/>
</dbReference>
<evidence type="ECO:0000259" key="2">
    <source>
        <dbReference type="SMART" id="SM00867"/>
    </source>
</evidence>
<accession>A0A378XJH7</accession>
<evidence type="ECO:0000313" key="6">
    <source>
        <dbReference type="Proteomes" id="UP000594903"/>
    </source>
</evidence>
<evidence type="ECO:0000256" key="1">
    <source>
        <dbReference type="SAM" id="SignalP"/>
    </source>
</evidence>
<evidence type="ECO:0000313" key="3">
    <source>
        <dbReference type="EMBL" id="QPT39783.1"/>
    </source>
</evidence>
<keyword evidence="6" id="KW-1185">Reference proteome</keyword>
<dbReference type="STRING" id="1122619.GCA_000373745_01505"/>
<gene>
    <name evidence="4" type="primary">yceI_5</name>
    <name evidence="3" type="ORF">I6G29_11770</name>
    <name evidence="4" type="ORF">NCTC11997_02423</name>
</gene>
<keyword evidence="1" id="KW-0732">Signal</keyword>
<dbReference type="AlphaFoldDB" id="A0A378XJH7"/>